<dbReference type="Gene3D" id="3.40.710.10">
    <property type="entry name" value="DD-peptidase/beta-lactamase superfamily"/>
    <property type="match status" value="1"/>
</dbReference>
<dbReference type="AlphaFoldDB" id="A0A318EEG0"/>
<dbReference type="RefSeq" id="WP_110264878.1">
    <property type="nucleotide sequence ID" value="NZ_CAKZQT010000022.1"/>
</dbReference>
<reference evidence="3 4" key="1">
    <citation type="submission" date="2018-04" db="EMBL/GenBank/DDBJ databases">
        <title>Genomic Encyclopedia of Type Strains, Phase IV (KMG-IV): sequencing the most valuable type-strain genomes for metagenomic binning, comparative biology and taxonomic classification.</title>
        <authorList>
            <person name="Goeker M."/>
        </authorList>
    </citation>
    <scope>NUCLEOTIDE SEQUENCE [LARGE SCALE GENOMIC DNA]</scope>
    <source>
        <strain evidence="3 4">DSM 104150</strain>
    </source>
</reference>
<dbReference type="InterPro" id="IPR012338">
    <property type="entry name" value="Beta-lactam/transpept-like"/>
</dbReference>
<feature type="signal peptide" evidence="1">
    <location>
        <begin position="1"/>
        <end position="20"/>
    </location>
</feature>
<accession>A0A318EEG0</accession>
<evidence type="ECO:0000313" key="4">
    <source>
        <dbReference type="Proteomes" id="UP000248330"/>
    </source>
</evidence>
<dbReference type="PANTHER" id="PTHR43283">
    <property type="entry name" value="BETA-LACTAMASE-RELATED"/>
    <property type="match status" value="1"/>
</dbReference>
<dbReference type="OrthoDB" id="9814204at2"/>
<keyword evidence="4" id="KW-1185">Reference proteome</keyword>
<proteinExistence type="predicted"/>
<dbReference type="Proteomes" id="UP000248330">
    <property type="component" value="Unassembled WGS sequence"/>
</dbReference>
<dbReference type="EMBL" id="QICN01000004">
    <property type="protein sequence ID" value="PXV68372.1"/>
    <property type="molecule type" value="Genomic_DNA"/>
</dbReference>
<feature type="chain" id="PRO_5016274006" evidence="1">
    <location>
        <begin position="21"/>
        <end position="497"/>
    </location>
</feature>
<gene>
    <name evidence="3" type="ORF">C8D93_10467</name>
</gene>
<feature type="domain" description="Beta-lactamase-related" evidence="2">
    <location>
        <begin position="185"/>
        <end position="482"/>
    </location>
</feature>
<evidence type="ECO:0000256" key="1">
    <source>
        <dbReference type="SAM" id="SignalP"/>
    </source>
</evidence>
<dbReference type="SUPFAM" id="SSF56601">
    <property type="entry name" value="beta-lactamase/transpeptidase-like"/>
    <property type="match status" value="1"/>
</dbReference>
<evidence type="ECO:0000313" key="3">
    <source>
        <dbReference type="EMBL" id="PXV68372.1"/>
    </source>
</evidence>
<organism evidence="3 4">
    <name type="scientific">Sinimarinibacterium flocculans</name>
    <dbReference type="NCBI Taxonomy" id="985250"/>
    <lineage>
        <taxon>Bacteria</taxon>
        <taxon>Pseudomonadati</taxon>
        <taxon>Pseudomonadota</taxon>
        <taxon>Gammaproteobacteria</taxon>
        <taxon>Nevskiales</taxon>
        <taxon>Nevskiaceae</taxon>
        <taxon>Sinimarinibacterium</taxon>
    </lineage>
</organism>
<name>A0A318EEG0_9GAMM</name>
<dbReference type="PROSITE" id="PS51257">
    <property type="entry name" value="PROKAR_LIPOPROTEIN"/>
    <property type="match status" value="1"/>
</dbReference>
<dbReference type="PANTHER" id="PTHR43283:SF7">
    <property type="entry name" value="BETA-LACTAMASE-RELATED DOMAIN-CONTAINING PROTEIN"/>
    <property type="match status" value="1"/>
</dbReference>
<protein>
    <submittedName>
        <fullName evidence="3">CubicO group peptidase (Beta-lactamase class C family)</fullName>
    </submittedName>
</protein>
<dbReference type="InterPro" id="IPR001466">
    <property type="entry name" value="Beta-lactam-related"/>
</dbReference>
<keyword evidence="1" id="KW-0732">Signal</keyword>
<sequence>MTTFFGRRLAGAALTALALAACGGSGTNPAEGPEPGEVSDPPNEGVILAEELVHIVERSGLYSLPSDPTQVLTALSTLPDGLGDVIAMHLGRLHPTPDEFTPGMGPLLALLQARANLLLGLGQPVRVLEDTAGGELSILLLPMDATTVIVILPTQVVKANPAAAALPATPIDLSQLTYEVNGNTRTLEQYMQSGSTNAIAFMHNGRFIYDDYQNGFNTNTRAHMWSVTKSVTTALVGIAVSEGLVDSIHDPVTKYIPEATGTVWEGVSVEDLLQMESGTYWVDVPVHQPEELVLMGADYHSNGLFGMTRDEYLLRLTRVSPTGDHYRYNSGDAQMLAWLLENVYARPYAEILSEKIWQPAGMQDDALVMVDRLGNTFASMGLMATPRDMLRFGEIYRNGGRSIDGRQIVPQAWVAASHNYDKANGGGPRGYMWPHWGGEESGNYTAAGYGHQRVSVAPSLNMVGVRFGNDPVDSIAPKEWEAVLTAVGNYLEQGVAQ</sequence>
<dbReference type="Pfam" id="PF00144">
    <property type="entry name" value="Beta-lactamase"/>
    <property type="match status" value="1"/>
</dbReference>
<dbReference type="InterPro" id="IPR050789">
    <property type="entry name" value="Diverse_Enzym_Activities"/>
</dbReference>
<comment type="caution">
    <text evidence="3">The sequence shown here is derived from an EMBL/GenBank/DDBJ whole genome shotgun (WGS) entry which is preliminary data.</text>
</comment>
<evidence type="ECO:0000259" key="2">
    <source>
        <dbReference type="Pfam" id="PF00144"/>
    </source>
</evidence>